<evidence type="ECO:0000259" key="3">
    <source>
        <dbReference type="Pfam" id="PF00703"/>
    </source>
</evidence>
<evidence type="ECO:0000313" key="5">
    <source>
        <dbReference type="Proteomes" id="UP001365781"/>
    </source>
</evidence>
<dbReference type="InterPro" id="IPR013783">
    <property type="entry name" value="Ig-like_fold"/>
</dbReference>
<feature type="region of interest" description="Disordered" evidence="2">
    <location>
        <begin position="1"/>
        <end position="24"/>
    </location>
</feature>
<dbReference type="RefSeq" id="WP_336535437.1">
    <property type="nucleotide sequence ID" value="NZ_JBBAYL010000002.1"/>
</dbReference>
<keyword evidence="5" id="KW-1185">Reference proteome</keyword>
<dbReference type="Gene3D" id="2.60.40.10">
    <property type="entry name" value="Immunoglobulins"/>
    <property type="match status" value="1"/>
</dbReference>
<evidence type="ECO:0000256" key="2">
    <source>
        <dbReference type="SAM" id="MobiDB-lite"/>
    </source>
</evidence>
<protein>
    <recommendedName>
        <fullName evidence="3">Glycoside hydrolase family 2 immunoglobulin-like beta-sandwich domain-containing protein</fullName>
    </recommendedName>
</protein>
<comment type="similarity">
    <text evidence="1">Belongs to the glycosyl hydrolase 2 family.</text>
</comment>
<dbReference type="EMBL" id="JBBAYM010000001">
    <property type="protein sequence ID" value="MEI5607755.1"/>
    <property type="molecule type" value="Genomic_DNA"/>
</dbReference>
<evidence type="ECO:0000256" key="1">
    <source>
        <dbReference type="ARBA" id="ARBA00007401"/>
    </source>
</evidence>
<dbReference type="SUPFAM" id="SSF49303">
    <property type="entry name" value="beta-Galactosidase/glucuronidase domain"/>
    <property type="match status" value="1"/>
</dbReference>
<dbReference type="Pfam" id="PF00703">
    <property type="entry name" value="Glyco_hydro_2"/>
    <property type="match status" value="1"/>
</dbReference>
<evidence type="ECO:0000313" key="4">
    <source>
        <dbReference type="EMBL" id="MEI5607755.1"/>
    </source>
</evidence>
<accession>A0ABU8G3J5</accession>
<organism evidence="4 5">
    <name type="scientific">Streptomyces brasiliscabiei</name>
    <dbReference type="NCBI Taxonomy" id="2736302"/>
    <lineage>
        <taxon>Bacteria</taxon>
        <taxon>Bacillati</taxon>
        <taxon>Actinomycetota</taxon>
        <taxon>Actinomycetes</taxon>
        <taxon>Kitasatosporales</taxon>
        <taxon>Streptomycetaceae</taxon>
        <taxon>Streptomyces</taxon>
    </lineage>
</organism>
<feature type="domain" description="Glycoside hydrolase family 2 immunoglobulin-like beta-sandwich" evidence="3">
    <location>
        <begin position="9"/>
        <end position="73"/>
    </location>
</feature>
<dbReference type="InterPro" id="IPR036156">
    <property type="entry name" value="Beta-gal/glucu_dom_sf"/>
</dbReference>
<proteinExistence type="inferred from homology"/>
<name>A0ABU8G3J5_9ACTN</name>
<dbReference type="Proteomes" id="UP001365781">
    <property type="component" value="Unassembled WGS sequence"/>
</dbReference>
<dbReference type="InterPro" id="IPR006102">
    <property type="entry name" value="Ig-like_GH2"/>
</dbReference>
<comment type="caution">
    <text evidence="4">The sequence shown here is derived from an EMBL/GenBank/DDBJ whole genome shotgun (WGS) entry which is preliminary data.</text>
</comment>
<sequence length="98" mass="10645">MRRRDRRRETSSTAQTVPAATGTEIRQTVRIDNPHLWNGVVDPYLHHASVEIHDVTAGGDRVTDVVTERLGLRSLAVDAPDGARSCVSAPSRNSCGTP</sequence>
<reference evidence="4 5" key="1">
    <citation type="submission" date="2024-03" db="EMBL/GenBank/DDBJ databases">
        <title>First Report of Pectobacterium brasiliscabiei causing potato scab in china.</title>
        <authorList>
            <person name="Handique U."/>
        </authorList>
    </citation>
    <scope>NUCLEOTIDE SEQUENCE [LARGE SCALE GENOMIC DNA]</scope>
    <source>
        <strain evidence="4 5">ZRIMU1503</strain>
    </source>
</reference>
<gene>
    <name evidence="4" type="ORF">WB403_01105</name>
</gene>